<dbReference type="InterPro" id="IPR032567">
    <property type="entry name" value="RTL1-rel"/>
</dbReference>
<feature type="domain" description="DUF4939" evidence="2">
    <location>
        <begin position="33"/>
        <end position="122"/>
    </location>
</feature>
<dbReference type="InterPro" id="IPR032549">
    <property type="entry name" value="DUF4939"/>
</dbReference>
<evidence type="ECO:0000259" key="2">
    <source>
        <dbReference type="Pfam" id="PF16297"/>
    </source>
</evidence>
<proteinExistence type="predicted"/>
<feature type="region of interest" description="Disordered" evidence="1">
    <location>
        <begin position="218"/>
        <end position="317"/>
    </location>
</feature>
<dbReference type="Pfam" id="PF16297">
    <property type="entry name" value="DUF4939"/>
    <property type="match status" value="1"/>
</dbReference>
<dbReference type="AlphaFoldDB" id="A0A8H5CR33"/>
<organism evidence="3 4">
    <name type="scientific">Leucocoprinus leucothites</name>
    <dbReference type="NCBI Taxonomy" id="201217"/>
    <lineage>
        <taxon>Eukaryota</taxon>
        <taxon>Fungi</taxon>
        <taxon>Dikarya</taxon>
        <taxon>Basidiomycota</taxon>
        <taxon>Agaricomycotina</taxon>
        <taxon>Agaricomycetes</taxon>
        <taxon>Agaricomycetidae</taxon>
        <taxon>Agaricales</taxon>
        <taxon>Agaricineae</taxon>
        <taxon>Agaricaceae</taxon>
        <taxon>Leucocoprinus</taxon>
    </lineage>
</organism>
<comment type="caution">
    <text evidence="3">The sequence shown here is derived from an EMBL/GenBank/DDBJ whole genome shotgun (WGS) entry which is preliminary data.</text>
</comment>
<feature type="compositionally biased region" description="Polar residues" evidence="1">
    <location>
        <begin position="277"/>
        <end position="295"/>
    </location>
</feature>
<evidence type="ECO:0000313" key="3">
    <source>
        <dbReference type="EMBL" id="KAF5345503.1"/>
    </source>
</evidence>
<evidence type="ECO:0000256" key="1">
    <source>
        <dbReference type="SAM" id="MobiDB-lite"/>
    </source>
</evidence>
<gene>
    <name evidence="3" type="ORF">D9756_011617</name>
</gene>
<evidence type="ECO:0000313" key="4">
    <source>
        <dbReference type="Proteomes" id="UP000559027"/>
    </source>
</evidence>
<dbReference type="OrthoDB" id="5552562at2759"/>
<dbReference type="Proteomes" id="UP000559027">
    <property type="component" value="Unassembled WGS sequence"/>
</dbReference>
<sequence length="317" mass="35571">MGEKCVGEKFDALGRLADNLDHQAAAQANQTRINKACLPDTFSGSDPEKLNSFLIQYCLYFQANPTQFQHNNQKVDFAMTYLTGVALDWFKVGLTQEEQGVFHDWFDDWSAFVRELCTHFGIANPKGEAAEMLNTLCMKLGDKIATYNIEFLKHASQLGWNNEVLCHHYYKRLPNCIQDPLSTCKQGKPNTFEEMHCLAIVYDRHYWEYDHEHVHARAAEKDAADSFSQKQPNKPSNSNPSNPNPLCGQSQPGNNNNNNQGNNSNSNNNSNCNQSQAPSTKSNTPAPSTSSTQCPTLKFDLSSKLGQNGKLTPKERK</sequence>
<name>A0A8H5CR33_9AGAR</name>
<dbReference type="PANTHER" id="PTHR15503">
    <property type="entry name" value="LDOC1 RELATED"/>
    <property type="match status" value="1"/>
</dbReference>
<reference evidence="3 4" key="1">
    <citation type="journal article" date="2020" name="ISME J.">
        <title>Uncovering the hidden diversity of litter-decomposition mechanisms in mushroom-forming fungi.</title>
        <authorList>
            <person name="Floudas D."/>
            <person name="Bentzer J."/>
            <person name="Ahren D."/>
            <person name="Johansson T."/>
            <person name="Persson P."/>
            <person name="Tunlid A."/>
        </authorList>
    </citation>
    <scope>NUCLEOTIDE SEQUENCE [LARGE SCALE GENOMIC DNA]</scope>
    <source>
        <strain evidence="3 4">CBS 146.42</strain>
    </source>
</reference>
<dbReference type="EMBL" id="JAACJO010000044">
    <property type="protein sequence ID" value="KAF5345503.1"/>
    <property type="molecule type" value="Genomic_DNA"/>
</dbReference>
<keyword evidence="4" id="KW-1185">Reference proteome</keyword>
<protein>
    <recommendedName>
        <fullName evidence="2">DUF4939 domain-containing protein</fullName>
    </recommendedName>
</protein>
<accession>A0A8H5CR33</accession>
<dbReference type="PANTHER" id="PTHR15503:SF22">
    <property type="entry name" value="TRANSPOSON TY3-I GAG POLYPROTEIN"/>
    <property type="match status" value="1"/>
</dbReference>
<feature type="compositionally biased region" description="Low complexity" evidence="1">
    <location>
        <begin position="228"/>
        <end position="276"/>
    </location>
</feature>